<dbReference type="AlphaFoldDB" id="X0SDT3"/>
<name>X0SDT3_9ZZZZ</name>
<protein>
    <recommendedName>
        <fullName evidence="2">Transglutaminase-like domain-containing protein</fullName>
    </recommendedName>
</protein>
<accession>X0SDT3</accession>
<comment type="caution">
    <text evidence="1">The sequence shown here is derived from an EMBL/GenBank/DDBJ whole genome shotgun (WGS) entry which is preliminary data.</text>
</comment>
<organism evidence="1">
    <name type="scientific">marine sediment metagenome</name>
    <dbReference type="NCBI Taxonomy" id="412755"/>
    <lineage>
        <taxon>unclassified sequences</taxon>
        <taxon>metagenomes</taxon>
        <taxon>ecological metagenomes</taxon>
    </lineage>
</organism>
<proteinExistence type="predicted"/>
<dbReference type="PROSITE" id="PS51257">
    <property type="entry name" value="PROKAR_LIPOPROTEIN"/>
    <property type="match status" value="1"/>
</dbReference>
<gene>
    <name evidence="1" type="ORF">S01H1_16130</name>
</gene>
<evidence type="ECO:0000313" key="1">
    <source>
        <dbReference type="EMBL" id="GAF79164.1"/>
    </source>
</evidence>
<sequence>MKKALLIISILLIIFLAGCNGFDLSSWVCPNDQEFIALLDSLNTPEKICKYMESFEWNVSIHTYSPYQTYLANLEGWNDTGDCDDFAAFAVYAANWNEIEVYRMMLWTKYIGFYGLPLILPHVMTVFVEDGSYTYANNYLYRPLFTKDFQDIADDYKARDPRIRGIISWKVYDYWNDKIEEE</sequence>
<dbReference type="EMBL" id="BARS01008462">
    <property type="protein sequence ID" value="GAF79164.1"/>
    <property type="molecule type" value="Genomic_DNA"/>
</dbReference>
<reference evidence="1" key="1">
    <citation type="journal article" date="2014" name="Front. Microbiol.">
        <title>High frequency of phylogenetically diverse reductive dehalogenase-homologous genes in deep subseafloor sedimentary metagenomes.</title>
        <authorList>
            <person name="Kawai M."/>
            <person name="Futagami T."/>
            <person name="Toyoda A."/>
            <person name="Takaki Y."/>
            <person name="Nishi S."/>
            <person name="Hori S."/>
            <person name="Arai W."/>
            <person name="Tsubouchi T."/>
            <person name="Morono Y."/>
            <person name="Uchiyama I."/>
            <person name="Ito T."/>
            <person name="Fujiyama A."/>
            <person name="Inagaki F."/>
            <person name="Takami H."/>
        </authorList>
    </citation>
    <scope>NUCLEOTIDE SEQUENCE</scope>
    <source>
        <strain evidence="1">Expedition CK06-06</strain>
    </source>
</reference>
<evidence type="ECO:0008006" key="2">
    <source>
        <dbReference type="Google" id="ProtNLM"/>
    </source>
</evidence>